<feature type="active site" description="Charge relay system" evidence="2">
    <location>
        <position position="242"/>
    </location>
</feature>
<evidence type="ECO:0000313" key="5">
    <source>
        <dbReference type="EMBL" id="KTD66254.1"/>
    </source>
</evidence>
<name>A0A0W0ZBQ5_LEGSP</name>
<dbReference type="Pfam" id="PF12697">
    <property type="entry name" value="Abhydrolase_6"/>
    <property type="match status" value="1"/>
</dbReference>
<proteinExistence type="predicted"/>
<dbReference type="EMBL" id="LNYX01000001">
    <property type="protein sequence ID" value="KTD66254.1"/>
    <property type="molecule type" value="Genomic_DNA"/>
</dbReference>
<feature type="active site" description="Charge relay system" evidence="2">
    <location>
        <position position="214"/>
    </location>
</feature>
<dbReference type="InterPro" id="IPR000073">
    <property type="entry name" value="AB_hydrolase_1"/>
</dbReference>
<dbReference type="STRING" id="452.Lspi_0017"/>
<evidence type="ECO:0000256" key="1">
    <source>
        <dbReference type="ARBA" id="ARBA00022801"/>
    </source>
</evidence>
<dbReference type="PANTHER" id="PTHR43798">
    <property type="entry name" value="MONOACYLGLYCEROL LIPASE"/>
    <property type="match status" value="1"/>
</dbReference>
<comment type="caution">
    <text evidence="5">The sequence shown here is derived from an EMBL/GenBank/DDBJ whole genome shotgun (WGS) entry which is preliminary data.</text>
</comment>
<dbReference type="PANTHER" id="PTHR43798:SF31">
    <property type="entry name" value="AB HYDROLASE SUPERFAMILY PROTEIN YCLE"/>
    <property type="match status" value="1"/>
</dbReference>
<dbReference type="InterPro" id="IPR050266">
    <property type="entry name" value="AB_hydrolase_sf"/>
</dbReference>
<protein>
    <submittedName>
        <fullName evidence="5">Lipase</fullName>
    </submittedName>
</protein>
<dbReference type="Proteomes" id="UP000054877">
    <property type="component" value="Unassembled WGS sequence"/>
</dbReference>
<evidence type="ECO:0000259" key="4">
    <source>
        <dbReference type="Pfam" id="PF12697"/>
    </source>
</evidence>
<evidence type="ECO:0000256" key="2">
    <source>
        <dbReference type="PIRSR" id="PIRSR017388-1"/>
    </source>
</evidence>
<sequence length="270" mass="30107">MNLDDFRCMRRGVQLDILRARDAKYLREFRQVNQDNSRALLLIHGFSSSPAVFRNLYPAFSDYGAVIAPVLPGHGESIDCFANVKAADWLAYVEKVCGTLIHEFKQVDVMGLSLGGLLACHLSRRFDLNHLYLLAPALNLQLSLPGIIRLARILNRLGFSKIRSSAGNLFTPEHCEIAYRQLPIPAIIEILTLVNQFEFIPPNCPTDVFLGCYDEVVASRKVAARFADCANVTIHWLSKSAHVLPLDGDLDTIIRCVTNNLLNETQAQGT</sequence>
<organism evidence="5 6">
    <name type="scientific">Legionella spiritensis</name>
    <dbReference type="NCBI Taxonomy" id="452"/>
    <lineage>
        <taxon>Bacteria</taxon>
        <taxon>Pseudomonadati</taxon>
        <taxon>Pseudomonadota</taxon>
        <taxon>Gammaproteobacteria</taxon>
        <taxon>Legionellales</taxon>
        <taxon>Legionellaceae</taxon>
        <taxon>Legionella</taxon>
    </lineage>
</organism>
<dbReference type="AlphaFoldDB" id="A0A0W0ZBQ5"/>
<dbReference type="Gene3D" id="3.40.50.1820">
    <property type="entry name" value="alpha/beta hydrolase"/>
    <property type="match status" value="1"/>
</dbReference>
<dbReference type="GO" id="GO:0052689">
    <property type="term" value="F:carboxylic ester hydrolase activity"/>
    <property type="evidence" value="ECO:0007669"/>
    <property type="project" value="InterPro"/>
</dbReference>
<feature type="site" description="Important for substrate specificity" evidence="3">
    <location>
        <position position="162"/>
    </location>
</feature>
<evidence type="ECO:0000256" key="3">
    <source>
        <dbReference type="PIRSR" id="PIRSR017388-3"/>
    </source>
</evidence>
<evidence type="ECO:0000313" key="6">
    <source>
        <dbReference type="Proteomes" id="UP000054877"/>
    </source>
</evidence>
<dbReference type="RefSeq" id="WP_058481964.1">
    <property type="nucleotide sequence ID" value="NZ_CAAAII010000002.1"/>
</dbReference>
<keyword evidence="6" id="KW-1185">Reference proteome</keyword>
<dbReference type="InterPro" id="IPR012354">
    <property type="entry name" value="Esterase_lipase"/>
</dbReference>
<dbReference type="PIRSF" id="PIRSF017388">
    <property type="entry name" value="Esterase_lipase"/>
    <property type="match status" value="1"/>
</dbReference>
<feature type="domain" description="AB hydrolase-1" evidence="4">
    <location>
        <begin position="40"/>
        <end position="242"/>
    </location>
</feature>
<accession>A0A0W0ZBQ5</accession>
<gene>
    <name evidence="5" type="ORF">Lspi_0017</name>
</gene>
<dbReference type="OrthoDB" id="9786110at2"/>
<feature type="active site" description="Nucleophile" evidence="2">
    <location>
        <position position="113"/>
    </location>
</feature>
<dbReference type="InterPro" id="IPR029058">
    <property type="entry name" value="AB_hydrolase_fold"/>
</dbReference>
<dbReference type="GO" id="GO:0016020">
    <property type="term" value="C:membrane"/>
    <property type="evidence" value="ECO:0007669"/>
    <property type="project" value="TreeGrafter"/>
</dbReference>
<dbReference type="PATRIC" id="fig|452.5.peg.21"/>
<dbReference type="SUPFAM" id="SSF53474">
    <property type="entry name" value="alpha/beta-Hydrolases"/>
    <property type="match status" value="1"/>
</dbReference>
<keyword evidence="1" id="KW-0378">Hydrolase</keyword>
<reference evidence="5 6" key="1">
    <citation type="submission" date="2015-11" db="EMBL/GenBank/DDBJ databases">
        <title>Genomic analysis of 38 Legionella species identifies large and diverse effector repertoires.</title>
        <authorList>
            <person name="Burstein D."/>
            <person name="Amaro F."/>
            <person name="Zusman T."/>
            <person name="Lifshitz Z."/>
            <person name="Cohen O."/>
            <person name="Gilbert J.A."/>
            <person name="Pupko T."/>
            <person name="Shuman H.A."/>
            <person name="Segal G."/>
        </authorList>
    </citation>
    <scope>NUCLEOTIDE SEQUENCE [LARGE SCALE GENOMIC DNA]</scope>
    <source>
        <strain evidence="5 6">Mt.St.Helens-9</strain>
    </source>
</reference>